<dbReference type="AlphaFoldDB" id="A0A4R3KP30"/>
<dbReference type="SUPFAM" id="SSF56925">
    <property type="entry name" value="OMPA-like"/>
    <property type="match status" value="1"/>
</dbReference>
<proteinExistence type="predicted"/>
<keyword evidence="1" id="KW-0732">Signal</keyword>
<gene>
    <name evidence="3" type="ORF">EDD80_11044</name>
</gene>
<accession>A0A4R3KP30</accession>
<name>A0A4R3KP30_9SPHI</name>
<evidence type="ECO:0000313" key="4">
    <source>
        <dbReference type="Proteomes" id="UP000295807"/>
    </source>
</evidence>
<dbReference type="Gene3D" id="2.40.160.20">
    <property type="match status" value="1"/>
</dbReference>
<protein>
    <submittedName>
        <fullName evidence="3">Outer membrane protein with beta-barrel domain</fullName>
    </submittedName>
</protein>
<evidence type="ECO:0000256" key="1">
    <source>
        <dbReference type="SAM" id="SignalP"/>
    </source>
</evidence>
<dbReference type="OrthoDB" id="1150878at2"/>
<feature type="chain" id="PRO_5020237337" evidence="1">
    <location>
        <begin position="21"/>
        <end position="198"/>
    </location>
</feature>
<keyword evidence="4" id="KW-1185">Reference proteome</keyword>
<evidence type="ECO:0000313" key="3">
    <source>
        <dbReference type="EMBL" id="TCS85846.1"/>
    </source>
</evidence>
<dbReference type="InterPro" id="IPR011250">
    <property type="entry name" value="OMP/PagP_B-barrel"/>
</dbReference>
<feature type="signal peptide" evidence="1">
    <location>
        <begin position="1"/>
        <end position="20"/>
    </location>
</feature>
<reference evidence="3 4" key="1">
    <citation type="submission" date="2019-03" db="EMBL/GenBank/DDBJ databases">
        <title>Genomic Encyclopedia of Type Strains, Phase IV (KMG-IV): sequencing the most valuable type-strain genomes for metagenomic binning, comparative biology and taxonomic classification.</title>
        <authorList>
            <person name="Goeker M."/>
        </authorList>
    </citation>
    <scope>NUCLEOTIDE SEQUENCE [LARGE SCALE GENOMIC DNA]</scope>
    <source>
        <strain evidence="3 4">DSM 21100</strain>
    </source>
</reference>
<dbReference type="EMBL" id="SMAD01000010">
    <property type="protein sequence ID" value="TCS85846.1"/>
    <property type="molecule type" value="Genomic_DNA"/>
</dbReference>
<dbReference type="Pfam" id="PF13568">
    <property type="entry name" value="OMP_b-brl_2"/>
    <property type="match status" value="1"/>
</dbReference>
<feature type="domain" description="Outer membrane protein beta-barrel" evidence="2">
    <location>
        <begin position="21"/>
        <end position="176"/>
    </location>
</feature>
<organism evidence="3 4">
    <name type="scientific">Anseongella ginsenosidimutans</name>
    <dbReference type="NCBI Taxonomy" id="496056"/>
    <lineage>
        <taxon>Bacteria</taxon>
        <taxon>Pseudomonadati</taxon>
        <taxon>Bacteroidota</taxon>
        <taxon>Sphingobacteriia</taxon>
        <taxon>Sphingobacteriales</taxon>
        <taxon>Sphingobacteriaceae</taxon>
        <taxon>Anseongella</taxon>
    </lineage>
</organism>
<dbReference type="Proteomes" id="UP000295807">
    <property type="component" value="Unassembled WGS sequence"/>
</dbReference>
<evidence type="ECO:0000259" key="2">
    <source>
        <dbReference type="Pfam" id="PF13568"/>
    </source>
</evidence>
<sequence length="198" mass="21275">MKKTLLIGALFLAGMGGTYAQVNYGVKAGVNFANLNFSEDVEDLDPSTLTGFQAGIFANAELAENFSVQPELLYSAQGSVLAEEGDNSYKYKLSYLSLPVMARYQFWEGFRLEVGPQLGLLLSAKSVLDTDGGEAEEDVKDQTKSIDFGLAGGASYQLPMGIGVFARYYTGLTDISDGNETDMTTKNNVASAGLTYTF</sequence>
<comment type="caution">
    <text evidence="3">The sequence shown here is derived from an EMBL/GenBank/DDBJ whole genome shotgun (WGS) entry which is preliminary data.</text>
</comment>
<dbReference type="RefSeq" id="WP_132129966.1">
    <property type="nucleotide sequence ID" value="NZ_CP042432.1"/>
</dbReference>
<dbReference type="InterPro" id="IPR025665">
    <property type="entry name" value="Beta-barrel_OMP_2"/>
</dbReference>